<keyword evidence="2" id="KW-1185">Reference proteome</keyword>
<dbReference type="Proteomes" id="UP001590950">
    <property type="component" value="Unassembled WGS sequence"/>
</dbReference>
<reference evidence="1 2" key="1">
    <citation type="submission" date="2024-09" db="EMBL/GenBank/DDBJ databases">
        <title>Rethinking Asexuality: The Enigmatic Case of Functional Sexual Genes in Lepraria (Stereocaulaceae).</title>
        <authorList>
            <person name="Doellman M."/>
            <person name="Sun Y."/>
            <person name="Barcenas-Pena A."/>
            <person name="Lumbsch H.T."/>
            <person name="Grewe F."/>
        </authorList>
    </citation>
    <scope>NUCLEOTIDE SEQUENCE [LARGE SCALE GENOMIC DNA]</scope>
    <source>
        <strain evidence="1 2">Mercado 3170</strain>
    </source>
</reference>
<gene>
    <name evidence="1" type="ORF">N7G274_007987</name>
</gene>
<sequence length="206" mass="23277">MSANEDVVVSTLELGLIGVVSIFESSSHSNPPRNQQLLGIDMSLQQSMVKGAEKSPRDMDLPLKVREEIVGTLLPNLVEVRGYNEYYSEESRHQFCGDRARYYIAIMCVSQQLYDEASRLLCNRVTNITIDIDGVIVLNDVHHTELPIALPTFTWHKAKQLRIVLPAEDLALYLLLIRSNLARVCEHLHSAASLEYTRVDFFDSTS</sequence>
<accession>A0ABR4A3M7</accession>
<protein>
    <submittedName>
        <fullName evidence="1">Uncharacterized protein</fullName>
    </submittedName>
</protein>
<dbReference type="EMBL" id="JBEFKJ010000026">
    <property type="protein sequence ID" value="KAL2039319.1"/>
    <property type="molecule type" value="Genomic_DNA"/>
</dbReference>
<evidence type="ECO:0000313" key="1">
    <source>
        <dbReference type="EMBL" id="KAL2039319.1"/>
    </source>
</evidence>
<comment type="caution">
    <text evidence="1">The sequence shown here is derived from an EMBL/GenBank/DDBJ whole genome shotgun (WGS) entry which is preliminary data.</text>
</comment>
<organism evidence="1 2">
    <name type="scientific">Stereocaulon virgatum</name>
    <dbReference type="NCBI Taxonomy" id="373712"/>
    <lineage>
        <taxon>Eukaryota</taxon>
        <taxon>Fungi</taxon>
        <taxon>Dikarya</taxon>
        <taxon>Ascomycota</taxon>
        <taxon>Pezizomycotina</taxon>
        <taxon>Lecanoromycetes</taxon>
        <taxon>OSLEUM clade</taxon>
        <taxon>Lecanoromycetidae</taxon>
        <taxon>Lecanorales</taxon>
        <taxon>Lecanorineae</taxon>
        <taxon>Stereocaulaceae</taxon>
        <taxon>Stereocaulon</taxon>
    </lineage>
</organism>
<name>A0ABR4A3M7_9LECA</name>
<proteinExistence type="predicted"/>
<evidence type="ECO:0000313" key="2">
    <source>
        <dbReference type="Proteomes" id="UP001590950"/>
    </source>
</evidence>